<dbReference type="CDD" id="cd03025">
    <property type="entry name" value="DsbA_FrnE_like"/>
    <property type="match status" value="1"/>
</dbReference>
<dbReference type="InterPro" id="IPR036249">
    <property type="entry name" value="Thioredoxin-like_sf"/>
</dbReference>
<dbReference type="AlphaFoldDB" id="A0A5N1ILB5"/>
<keyword evidence="2" id="KW-1185">Reference proteome</keyword>
<dbReference type="Proteomes" id="UP000326570">
    <property type="component" value="Unassembled WGS sequence"/>
</dbReference>
<dbReference type="RefSeq" id="WP_150905031.1">
    <property type="nucleotide sequence ID" value="NZ_VTWT01000010.1"/>
</dbReference>
<dbReference type="PANTHER" id="PTHR13887">
    <property type="entry name" value="GLUTATHIONE S-TRANSFERASE KAPPA"/>
    <property type="match status" value="1"/>
</dbReference>
<proteinExistence type="predicted"/>
<dbReference type="Pfam" id="PF13743">
    <property type="entry name" value="Thioredoxin_5"/>
    <property type="match status" value="1"/>
</dbReference>
<accession>A0A5N1ILB5</accession>
<sequence length="314" mass="35227">MNAKTAKTDINTASNPLLCDPSAGSCEIPGLATTGNVIAEAVKTEKPVRLVYFTDPICSSCWGIEPQLRKLKLEYGDDLEIEYRMGGLLKSWDSYGGRDVSGPETVAPHWDEASAYYEMPIDGDVWLEDPLPSSYPPSIAFKAAQLQDKEKAVNYMRRLREMLFLEKKNITKWEHLEKAAAQVGLDPIQLLSDYGSKAKQLFEDDLALARQLGVRGFPTIFFYDEQNNQTLVYGSKPYESYETVVQKIVPKSVKKPIDATGDNLFRIYPTLTLKEFAVLGNVSKAVAESRLKELQSAGKVERFESKNGPIWKRK</sequence>
<reference evidence="1 2" key="1">
    <citation type="submission" date="2019-09" db="EMBL/GenBank/DDBJ databases">
        <title>Genome sequence of Adhaeribacter sp. M2.</title>
        <authorList>
            <person name="Srinivasan S."/>
        </authorList>
    </citation>
    <scope>NUCLEOTIDE SEQUENCE [LARGE SCALE GENOMIC DNA]</scope>
    <source>
        <strain evidence="1 2">M2</strain>
    </source>
</reference>
<dbReference type="SUPFAM" id="SSF52833">
    <property type="entry name" value="Thioredoxin-like"/>
    <property type="match status" value="1"/>
</dbReference>
<dbReference type="Gene3D" id="3.40.30.10">
    <property type="entry name" value="Glutaredoxin"/>
    <property type="match status" value="1"/>
</dbReference>
<dbReference type="Gene3D" id="1.10.472.60">
    <property type="entry name" value="putative protein disulfide isomerase domain"/>
    <property type="match status" value="1"/>
</dbReference>
<protein>
    <submittedName>
        <fullName evidence="1">DsbA family protein</fullName>
    </submittedName>
</protein>
<comment type="caution">
    <text evidence="1">The sequence shown here is derived from an EMBL/GenBank/DDBJ whole genome shotgun (WGS) entry which is preliminary data.</text>
</comment>
<dbReference type="EMBL" id="VTWT01000010">
    <property type="protein sequence ID" value="KAA9325996.1"/>
    <property type="molecule type" value="Genomic_DNA"/>
</dbReference>
<dbReference type="PANTHER" id="PTHR13887:SF54">
    <property type="entry name" value="DSBA FAMILY PROTEIN"/>
    <property type="match status" value="1"/>
</dbReference>
<organism evidence="1 2">
    <name type="scientific">Adhaeribacter soli</name>
    <dbReference type="NCBI Taxonomy" id="2607655"/>
    <lineage>
        <taxon>Bacteria</taxon>
        <taxon>Pseudomonadati</taxon>
        <taxon>Bacteroidota</taxon>
        <taxon>Cytophagia</taxon>
        <taxon>Cytophagales</taxon>
        <taxon>Hymenobacteraceae</taxon>
        <taxon>Adhaeribacter</taxon>
    </lineage>
</organism>
<gene>
    <name evidence="1" type="ORF">F0P94_16390</name>
</gene>
<evidence type="ECO:0000313" key="1">
    <source>
        <dbReference type="EMBL" id="KAA9325996.1"/>
    </source>
</evidence>
<evidence type="ECO:0000313" key="2">
    <source>
        <dbReference type="Proteomes" id="UP000326570"/>
    </source>
</evidence>
<name>A0A5N1ILB5_9BACT</name>